<keyword evidence="4" id="KW-1003">Cell membrane</keyword>
<evidence type="ECO:0000256" key="2">
    <source>
        <dbReference type="ARBA" id="ARBA00009773"/>
    </source>
</evidence>
<name>A0A2M8KD94_9BACT</name>
<reference evidence="10" key="1">
    <citation type="submission" date="2017-09" db="EMBL/GenBank/DDBJ databases">
        <title>Depth-based differentiation of microbial function through sediment-hosted aquifers and enrichment of novel symbionts in the deep terrestrial subsurface.</title>
        <authorList>
            <person name="Probst A.J."/>
            <person name="Ladd B."/>
            <person name="Jarett J.K."/>
            <person name="Geller-Mcgrath D.E."/>
            <person name="Sieber C.M.K."/>
            <person name="Emerson J.B."/>
            <person name="Anantharaman K."/>
            <person name="Thomas B.C."/>
            <person name="Malmstrom R."/>
            <person name="Stieglmeier M."/>
            <person name="Klingl A."/>
            <person name="Woyke T."/>
            <person name="Ryan C.M."/>
            <person name="Banfield J.F."/>
        </authorList>
    </citation>
    <scope>NUCLEOTIDE SEQUENCE [LARGE SCALE GENOMIC DNA]</scope>
</reference>
<proteinExistence type="inferred from homology"/>
<evidence type="ECO:0000256" key="1">
    <source>
        <dbReference type="ARBA" id="ARBA00004651"/>
    </source>
</evidence>
<feature type="transmembrane region" description="Helical" evidence="8">
    <location>
        <begin position="12"/>
        <end position="45"/>
    </location>
</feature>
<evidence type="ECO:0008006" key="11">
    <source>
        <dbReference type="Google" id="ProtNLM"/>
    </source>
</evidence>
<evidence type="ECO:0000313" key="9">
    <source>
        <dbReference type="EMBL" id="PJE57890.1"/>
    </source>
</evidence>
<keyword evidence="5 8" id="KW-0812">Transmembrane</keyword>
<feature type="transmembrane region" description="Helical" evidence="8">
    <location>
        <begin position="252"/>
        <end position="276"/>
    </location>
</feature>
<keyword evidence="6 8" id="KW-1133">Transmembrane helix</keyword>
<feature type="transmembrane region" description="Helical" evidence="8">
    <location>
        <begin position="65"/>
        <end position="83"/>
    </location>
</feature>
<dbReference type="PANTHER" id="PTHR21716">
    <property type="entry name" value="TRANSMEMBRANE PROTEIN"/>
    <property type="match status" value="1"/>
</dbReference>
<evidence type="ECO:0000256" key="4">
    <source>
        <dbReference type="ARBA" id="ARBA00022475"/>
    </source>
</evidence>
<evidence type="ECO:0000256" key="7">
    <source>
        <dbReference type="ARBA" id="ARBA00023136"/>
    </source>
</evidence>
<dbReference type="PANTHER" id="PTHR21716:SF53">
    <property type="entry name" value="PERMEASE PERM-RELATED"/>
    <property type="match status" value="1"/>
</dbReference>
<dbReference type="AlphaFoldDB" id="A0A2M8KD94"/>
<comment type="subcellular location">
    <subcellularLocation>
        <location evidence="1">Cell membrane</location>
        <topology evidence="1">Multi-pass membrane protein</topology>
    </subcellularLocation>
</comment>
<dbReference type="Pfam" id="PF01594">
    <property type="entry name" value="AI-2E_transport"/>
    <property type="match status" value="1"/>
</dbReference>
<comment type="caution">
    <text evidence="9">The sequence shown here is derived from an EMBL/GenBank/DDBJ whole genome shotgun (WGS) entry which is preliminary data.</text>
</comment>
<keyword evidence="3" id="KW-0813">Transport</keyword>
<feature type="transmembrane region" description="Helical" evidence="8">
    <location>
        <begin position="141"/>
        <end position="165"/>
    </location>
</feature>
<evidence type="ECO:0000256" key="6">
    <source>
        <dbReference type="ARBA" id="ARBA00022989"/>
    </source>
</evidence>
<comment type="similarity">
    <text evidence="2">Belongs to the autoinducer-2 exporter (AI-2E) (TC 2.A.86) family.</text>
</comment>
<evidence type="ECO:0000256" key="8">
    <source>
        <dbReference type="SAM" id="Phobius"/>
    </source>
</evidence>
<feature type="transmembrane region" description="Helical" evidence="8">
    <location>
        <begin position="199"/>
        <end position="221"/>
    </location>
</feature>
<evidence type="ECO:0000313" key="10">
    <source>
        <dbReference type="Proteomes" id="UP000231450"/>
    </source>
</evidence>
<gene>
    <name evidence="9" type="ORF">COU81_03805</name>
</gene>
<sequence>MRGETINISTSTIFRIVLVILLFVFLYLIKNILVLLFATLIIAAAMSRPVSWMQKHKIPRILGTIIAYIVVFLAFGLILYLLLPPLASETKSLSENLPTFLSQIQGWFMSVQKYIEPTYTNNDFQFLNQLSNRLAGAATNIFGTTIIIFGGIFSFISILVVSIYLTFQEKALKQFAVSMLPSQYQVYATSIIDRSQVRVGAWVGGQVVLGVVVGVLAFIGLSILHVKYALVLAILAGMLEIVPYIGPVISAVIAALFALLESPILAVWVLILFWVIQQAENYLLVPQIMKKAVGLNPLVVIVAIMVGGELAGFFGILLSVPLAAVLAEVLKDLQKT</sequence>
<evidence type="ECO:0000256" key="3">
    <source>
        <dbReference type="ARBA" id="ARBA00022448"/>
    </source>
</evidence>
<keyword evidence="7 8" id="KW-0472">Membrane</keyword>
<accession>A0A2M8KD94</accession>
<dbReference type="GO" id="GO:0005886">
    <property type="term" value="C:plasma membrane"/>
    <property type="evidence" value="ECO:0007669"/>
    <property type="project" value="UniProtKB-SubCell"/>
</dbReference>
<dbReference type="GO" id="GO:0055085">
    <property type="term" value="P:transmembrane transport"/>
    <property type="evidence" value="ECO:0007669"/>
    <property type="project" value="TreeGrafter"/>
</dbReference>
<evidence type="ECO:0000256" key="5">
    <source>
        <dbReference type="ARBA" id="ARBA00022692"/>
    </source>
</evidence>
<dbReference type="Proteomes" id="UP000231450">
    <property type="component" value="Unassembled WGS sequence"/>
</dbReference>
<organism evidence="9 10">
    <name type="scientific">Candidatus Portnoybacteria bacterium CG10_big_fil_rev_8_21_14_0_10_36_7</name>
    <dbReference type="NCBI Taxonomy" id="1974812"/>
    <lineage>
        <taxon>Bacteria</taxon>
        <taxon>Candidatus Portnoyibacteriota</taxon>
    </lineage>
</organism>
<feature type="transmembrane region" description="Helical" evidence="8">
    <location>
        <begin position="228"/>
        <end position="246"/>
    </location>
</feature>
<dbReference type="EMBL" id="PFDW01000074">
    <property type="protein sequence ID" value="PJE57890.1"/>
    <property type="molecule type" value="Genomic_DNA"/>
</dbReference>
<dbReference type="InterPro" id="IPR002549">
    <property type="entry name" value="AI-2E-like"/>
</dbReference>
<protein>
    <recommendedName>
        <fullName evidence="11">AI-2E family transporter</fullName>
    </recommendedName>
</protein>